<feature type="transmembrane region" description="Helical" evidence="14">
    <location>
        <begin position="163"/>
        <end position="186"/>
    </location>
</feature>
<keyword evidence="4" id="KW-1003">Cell membrane</keyword>
<dbReference type="NCBIfam" id="TIGR00229">
    <property type="entry name" value="sensory_box"/>
    <property type="match status" value="1"/>
</dbReference>
<dbReference type="SMART" id="SM00387">
    <property type="entry name" value="HATPase_c"/>
    <property type="match status" value="1"/>
</dbReference>
<keyword evidence="5" id="KW-0597">Phosphoprotein</keyword>
<organism evidence="18 19">
    <name type="scientific">Halodesulfovibrio spirochaetisodalis</name>
    <dbReference type="NCBI Taxonomy" id="1560234"/>
    <lineage>
        <taxon>Bacteria</taxon>
        <taxon>Pseudomonadati</taxon>
        <taxon>Thermodesulfobacteriota</taxon>
        <taxon>Desulfovibrionia</taxon>
        <taxon>Desulfovibrionales</taxon>
        <taxon>Desulfovibrionaceae</taxon>
        <taxon>Halodesulfovibrio</taxon>
    </lineage>
</organism>
<dbReference type="InterPro" id="IPR005467">
    <property type="entry name" value="His_kinase_dom"/>
</dbReference>
<dbReference type="RefSeq" id="WP_066858406.1">
    <property type="nucleotide sequence ID" value="NZ_JXMS01000036.1"/>
</dbReference>
<evidence type="ECO:0000256" key="13">
    <source>
        <dbReference type="ARBA" id="ARBA00023136"/>
    </source>
</evidence>
<proteinExistence type="predicted"/>
<evidence type="ECO:0000259" key="16">
    <source>
        <dbReference type="PROSITE" id="PS50112"/>
    </source>
</evidence>
<dbReference type="Gene3D" id="1.10.287.130">
    <property type="match status" value="1"/>
</dbReference>
<dbReference type="InterPro" id="IPR001610">
    <property type="entry name" value="PAC"/>
</dbReference>
<evidence type="ECO:0000256" key="14">
    <source>
        <dbReference type="SAM" id="Phobius"/>
    </source>
</evidence>
<dbReference type="InterPro" id="IPR033463">
    <property type="entry name" value="sCache_3"/>
</dbReference>
<comment type="catalytic activity">
    <reaction evidence="1">
        <text>ATP + protein L-histidine = ADP + protein N-phospho-L-histidine.</text>
        <dbReference type="EC" id="2.7.13.3"/>
    </reaction>
</comment>
<evidence type="ECO:0000259" key="17">
    <source>
        <dbReference type="PROSITE" id="PS50113"/>
    </source>
</evidence>
<dbReference type="SMART" id="SM00086">
    <property type="entry name" value="PAC"/>
    <property type="match status" value="1"/>
</dbReference>
<evidence type="ECO:0000256" key="5">
    <source>
        <dbReference type="ARBA" id="ARBA00022553"/>
    </source>
</evidence>
<evidence type="ECO:0000256" key="4">
    <source>
        <dbReference type="ARBA" id="ARBA00022475"/>
    </source>
</evidence>
<keyword evidence="9 18" id="KW-0418">Kinase</keyword>
<dbReference type="PROSITE" id="PS50112">
    <property type="entry name" value="PAS"/>
    <property type="match status" value="1"/>
</dbReference>
<dbReference type="PROSITE" id="PS50113">
    <property type="entry name" value="PAC"/>
    <property type="match status" value="1"/>
</dbReference>
<dbReference type="Pfam" id="PF00512">
    <property type="entry name" value="HisKA"/>
    <property type="match status" value="1"/>
</dbReference>
<evidence type="ECO:0000256" key="8">
    <source>
        <dbReference type="ARBA" id="ARBA00022741"/>
    </source>
</evidence>
<feature type="domain" description="Histidine kinase" evidence="15">
    <location>
        <begin position="452"/>
        <end position="678"/>
    </location>
</feature>
<feature type="domain" description="PAC" evidence="17">
    <location>
        <begin position="387"/>
        <end position="439"/>
    </location>
</feature>
<protein>
    <recommendedName>
        <fullName evidence="3">histidine kinase</fullName>
        <ecNumber evidence="3">2.7.13.3</ecNumber>
    </recommendedName>
</protein>
<dbReference type="InterPro" id="IPR003661">
    <property type="entry name" value="HisK_dim/P_dom"/>
</dbReference>
<gene>
    <name evidence="18" type="ORF">SP90_15455</name>
</gene>
<dbReference type="PANTHER" id="PTHR43065">
    <property type="entry name" value="SENSOR HISTIDINE KINASE"/>
    <property type="match status" value="1"/>
</dbReference>
<dbReference type="SUPFAM" id="SSF47384">
    <property type="entry name" value="Homodimeric domain of signal transducing histidine kinase"/>
    <property type="match status" value="1"/>
</dbReference>
<comment type="caution">
    <text evidence="18">The sequence shown here is derived from an EMBL/GenBank/DDBJ whole genome shotgun (WGS) entry which is preliminary data.</text>
</comment>
<evidence type="ECO:0000256" key="1">
    <source>
        <dbReference type="ARBA" id="ARBA00000085"/>
    </source>
</evidence>
<dbReference type="GO" id="GO:0005886">
    <property type="term" value="C:plasma membrane"/>
    <property type="evidence" value="ECO:0007669"/>
    <property type="project" value="UniProtKB-SubCell"/>
</dbReference>
<evidence type="ECO:0000256" key="7">
    <source>
        <dbReference type="ARBA" id="ARBA00022692"/>
    </source>
</evidence>
<keyword evidence="6" id="KW-0808">Transferase</keyword>
<dbReference type="Pfam" id="PF02518">
    <property type="entry name" value="HATPase_c"/>
    <property type="match status" value="1"/>
</dbReference>
<dbReference type="SMART" id="SM00091">
    <property type="entry name" value="PAS"/>
    <property type="match status" value="1"/>
</dbReference>
<name>A0A1B7X935_9BACT</name>
<evidence type="ECO:0000256" key="2">
    <source>
        <dbReference type="ARBA" id="ARBA00004651"/>
    </source>
</evidence>
<evidence type="ECO:0000256" key="6">
    <source>
        <dbReference type="ARBA" id="ARBA00022679"/>
    </source>
</evidence>
<evidence type="ECO:0000256" key="3">
    <source>
        <dbReference type="ARBA" id="ARBA00012438"/>
    </source>
</evidence>
<dbReference type="CDD" id="cd00130">
    <property type="entry name" value="PAS"/>
    <property type="match status" value="1"/>
</dbReference>
<evidence type="ECO:0000256" key="10">
    <source>
        <dbReference type="ARBA" id="ARBA00022840"/>
    </source>
</evidence>
<dbReference type="PRINTS" id="PR00344">
    <property type="entry name" value="BCTRLSENSOR"/>
</dbReference>
<dbReference type="Pfam" id="PF17203">
    <property type="entry name" value="sCache_3_2"/>
    <property type="match status" value="1"/>
</dbReference>
<accession>A0A1B7X935</accession>
<dbReference type="InterPro" id="IPR036890">
    <property type="entry name" value="HATPase_C_sf"/>
</dbReference>
<dbReference type="OrthoDB" id="9805967at2"/>
<dbReference type="SUPFAM" id="SSF55785">
    <property type="entry name" value="PYP-like sensor domain (PAS domain)"/>
    <property type="match status" value="1"/>
</dbReference>
<keyword evidence="13 14" id="KW-0472">Membrane</keyword>
<evidence type="ECO:0000313" key="19">
    <source>
        <dbReference type="Proteomes" id="UP000091979"/>
    </source>
</evidence>
<dbReference type="InterPro" id="IPR000014">
    <property type="entry name" value="PAS"/>
</dbReference>
<dbReference type="PANTHER" id="PTHR43065:SF46">
    <property type="entry name" value="C4-DICARBOXYLATE TRANSPORT SENSOR PROTEIN DCTB"/>
    <property type="match status" value="1"/>
</dbReference>
<dbReference type="Gene3D" id="3.30.565.10">
    <property type="entry name" value="Histidine kinase-like ATPase, C-terminal domain"/>
    <property type="match status" value="1"/>
</dbReference>
<dbReference type="Proteomes" id="UP000091979">
    <property type="component" value="Unassembled WGS sequence"/>
</dbReference>
<dbReference type="STRING" id="1560234.SP90_15455"/>
<feature type="transmembrane region" description="Helical" evidence="14">
    <location>
        <begin position="20"/>
        <end position="38"/>
    </location>
</feature>
<dbReference type="SUPFAM" id="SSF55874">
    <property type="entry name" value="ATPase domain of HSP90 chaperone/DNA topoisomerase II/histidine kinase"/>
    <property type="match status" value="1"/>
</dbReference>
<reference evidence="18 19" key="1">
    <citation type="submission" date="2015-01" db="EMBL/GenBank/DDBJ databases">
        <title>Desulfovibrio sp. JC271 draft genome sequence.</title>
        <authorList>
            <person name="Shivani Y."/>
            <person name="Subhash Y."/>
            <person name="Sasikala C."/>
            <person name="Ramana C.V."/>
        </authorList>
    </citation>
    <scope>NUCLEOTIDE SEQUENCE [LARGE SCALE GENOMIC DNA]</scope>
    <source>
        <strain evidence="18 19">JC271</strain>
    </source>
</reference>
<comment type="subcellular location">
    <subcellularLocation>
        <location evidence="2">Cell membrane</location>
        <topology evidence="2">Multi-pass membrane protein</topology>
    </subcellularLocation>
</comment>
<dbReference type="EMBL" id="JXMS01000036">
    <property type="protein sequence ID" value="OBQ45885.1"/>
    <property type="molecule type" value="Genomic_DNA"/>
</dbReference>
<evidence type="ECO:0000256" key="9">
    <source>
        <dbReference type="ARBA" id="ARBA00022777"/>
    </source>
</evidence>
<keyword evidence="7 14" id="KW-0812">Transmembrane</keyword>
<feature type="domain" description="PAS" evidence="16">
    <location>
        <begin position="314"/>
        <end position="372"/>
    </location>
</feature>
<dbReference type="PATRIC" id="fig|1560234.3.peg.2383"/>
<dbReference type="PROSITE" id="PS50109">
    <property type="entry name" value="HIS_KIN"/>
    <property type="match status" value="1"/>
</dbReference>
<dbReference type="CDD" id="cd00082">
    <property type="entry name" value="HisKA"/>
    <property type="match status" value="1"/>
</dbReference>
<keyword evidence="19" id="KW-1185">Reference proteome</keyword>
<dbReference type="InterPro" id="IPR036097">
    <property type="entry name" value="HisK_dim/P_sf"/>
</dbReference>
<keyword evidence="11 14" id="KW-1133">Transmembrane helix</keyword>
<dbReference type="InterPro" id="IPR013656">
    <property type="entry name" value="PAS_4"/>
</dbReference>
<dbReference type="GO" id="GO:0005524">
    <property type="term" value="F:ATP binding"/>
    <property type="evidence" value="ECO:0007669"/>
    <property type="project" value="UniProtKB-KW"/>
</dbReference>
<keyword evidence="10" id="KW-0067">ATP-binding</keyword>
<dbReference type="InterPro" id="IPR035965">
    <property type="entry name" value="PAS-like_dom_sf"/>
</dbReference>
<keyword evidence="8" id="KW-0547">Nucleotide-binding</keyword>
<dbReference type="Pfam" id="PF08448">
    <property type="entry name" value="PAS_4"/>
    <property type="match status" value="1"/>
</dbReference>
<keyword evidence="12" id="KW-0902">Two-component regulatory system</keyword>
<dbReference type="AlphaFoldDB" id="A0A1B7X935"/>
<dbReference type="Gene3D" id="3.30.450.20">
    <property type="entry name" value="PAS domain"/>
    <property type="match status" value="1"/>
</dbReference>
<sequence>MLNKVNSMRFRTKLNAGMSLIIISLSVMLAVVVTNIAANSLIHETKRRGQVLADNIALRTTSSMLSGDLLQMKEMVDELRTVDSDVAYAFLINSSGQILAHTFTNGFPVDLKHANMITKEAAPSIKLIDTGSDKFYDFAAPVTAGGLVIGQARLGLSRSQVQVVVNGLILTISLVTAITLIISLAISTQFAHRITYRLGMLGQYAESIVRGELNLNQTSGLNRNCWEVYNCEQRECPAYGNTDRRCWQLGDTLCTNYCSNKSARDLNNCEECPVFAKNSGDEIHELAETFDVMSLSLRGHIAELEEAKNDLTKQQEILRTIFESSPDQLSLIDKNGTYVSVNQAFASFVDKSKEEIIGKREYEVSSLLNTADTLKETKQILRTGKPVNREVRIVLEDGSRKWFNILKVPVHDEHKKSIGVLGTARDITNVKDYQNQLIHSQKLESIGKLAGGVAHEINTPLGIILGYAQLLQEDFPDDGQVHKDLVVVEKQAKFCRKIVADLLDFSHQTKSQKKEMCFNNSIMEVVQLVRHAFKLENVEIIPNLDDRLPIIYGNPEQLKQVWMNLMSNAIEAIGHNGVINIRTELDINEGIISVWFTDSGTGIATNDIDSIFDPFFSTKPVGKGTGLGLSVSFGIIQDHGGTISATSPAPKQLLEDGATRTENWGPGTSFKVVLPLDEMGYE</sequence>
<dbReference type="SMART" id="SM00388">
    <property type="entry name" value="HisKA"/>
    <property type="match status" value="1"/>
</dbReference>
<dbReference type="InterPro" id="IPR003594">
    <property type="entry name" value="HATPase_dom"/>
</dbReference>
<dbReference type="EC" id="2.7.13.3" evidence="3"/>
<dbReference type="GO" id="GO:0000155">
    <property type="term" value="F:phosphorelay sensor kinase activity"/>
    <property type="evidence" value="ECO:0007669"/>
    <property type="project" value="InterPro"/>
</dbReference>
<evidence type="ECO:0000256" key="12">
    <source>
        <dbReference type="ARBA" id="ARBA00023012"/>
    </source>
</evidence>
<dbReference type="InterPro" id="IPR004358">
    <property type="entry name" value="Sig_transdc_His_kin-like_C"/>
</dbReference>
<dbReference type="InterPro" id="IPR000700">
    <property type="entry name" value="PAS-assoc_C"/>
</dbReference>
<evidence type="ECO:0000259" key="15">
    <source>
        <dbReference type="PROSITE" id="PS50109"/>
    </source>
</evidence>
<evidence type="ECO:0000256" key="11">
    <source>
        <dbReference type="ARBA" id="ARBA00022989"/>
    </source>
</evidence>
<evidence type="ECO:0000313" key="18">
    <source>
        <dbReference type="EMBL" id="OBQ45885.1"/>
    </source>
</evidence>